<keyword evidence="4" id="KW-0449">Lipoprotein</keyword>
<dbReference type="EMBL" id="NIVC01002691">
    <property type="protein sequence ID" value="PAA55895.1"/>
    <property type="molecule type" value="Genomic_DNA"/>
</dbReference>
<dbReference type="PANTHER" id="PTHR12895:SF9">
    <property type="entry name" value="DYMECLIN"/>
    <property type="match status" value="1"/>
</dbReference>
<feature type="region of interest" description="Disordered" evidence="5">
    <location>
        <begin position="152"/>
        <end position="192"/>
    </location>
</feature>
<accession>A0A267E2V2</accession>
<evidence type="ECO:0000256" key="5">
    <source>
        <dbReference type="SAM" id="MobiDB-lite"/>
    </source>
</evidence>
<proteinExistence type="inferred from homology"/>
<feature type="compositionally biased region" description="Acidic residues" evidence="5">
    <location>
        <begin position="171"/>
        <end position="184"/>
    </location>
</feature>
<comment type="similarity">
    <text evidence="1">Belongs to the dymeclin family.</text>
</comment>
<gene>
    <name evidence="6" type="ORF">BOX15_Mlig005385g1</name>
</gene>
<dbReference type="OrthoDB" id="10253409at2759"/>
<reference evidence="6 7" key="1">
    <citation type="submission" date="2017-06" db="EMBL/GenBank/DDBJ databases">
        <title>A platform for efficient transgenesis in Macrostomum lignano, a flatworm model organism for stem cell research.</title>
        <authorList>
            <person name="Berezikov E."/>
        </authorList>
    </citation>
    <scope>NUCLEOTIDE SEQUENCE [LARGE SCALE GENOMIC DNA]</scope>
    <source>
        <strain evidence="6">DV1</strain>
        <tissue evidence="6">Whole organism</tissue>
    </source>
</reference>
<feature type="non-terminal residue" evidence="6">
    <location>
        <position position="1"/>
    </location>
</feature>
<dbReference type="GO" id="GO:0007030">
    <property type="term" value="P:Golgi organization"/>
    <property type="evidence" value="ECO:0007669"/>
    <property type="project" value="TreeGrafter"/>
</dbReference>
<evidence type="ECO:0000313" key="7">
    <source>
        <dbReference type="Proteomes" id="UP000215902"/>
    </source>
</evidence>
<keyword evidence="3" id="KW-0519">Myristate</keyword>
<protein>
    <recommendedName>
        <fullName evidence="2">Dymeclin</fullName>
    </recommendedName>
</protein>
<evidence type="ECO:0000256" key="2">
    <source>
        <dbReference type="ARBA" id="ARBA00015736"/>
    </source>
</evidence>
<name>A0A267E2V2_9PLAT</name>
<comment type="caution">
    <text evidence="6">The sequence shown here is derived from an EMBL/GenBank/DDBJ whole genome shotgun (WGS) entry which is preliminary data.</text>
</comment>
<evidence type="ECO:0000256" key="4">
    <source>
        <dbReference type="ARBA" id="ARBA00023288"/>
    </source>
</evidence>
<dbReference type="STRING" id="282301.A0A267E2V2"/>
<organism evidence="6 7">
    <name type="scientific">Macrostomum lignano</name>
    <dbReference type="NCBI Taxonomy" id="282301"/>
    <lineage>
        <taxon>Eukaryota</taxon>
        <taxon>Metazoa</taxon>
        <taxon>Spiralia</taxon>
        <taxon>Lophotrochozoa</taxon>
        <taxon>Platyhelminthes</taxon>
        <taxon>Rhabditophora</taxon>
        <taxon>Macrostomorpha</taxon>
        <taxon>Macrostomida</taxon>
        <taxon>Macrostomidae</taxon>
        <taxon>Macrostomum</taxon>
    </lineage>
</organism>
<evidence type="ECO:0000313" key="6">
    <source>
        <dbReference type="EMBL" id="PAA55895.1"/>
    </source>
</evidence>
<dbReference type="Pfam" id="PF09742">
    <property type="entry name" value="Dymeclin"/>
    <property type="match status" value="1"/>
</dbReference>
<keyword evidence="7" id="KW-1185">Reference proteome</keyword>
<dbReference type="Proteomes" id="UP000215902">
    <property type="component" value="Unassembled WGS sequence"/>
</dbReference>
<sequence>TMGANSSSLAELSSNEYLIRLCGKQPISSNDPYWNQLLSYAFVPPVTSTDAKLLEEQTANLLTTFTVNNVSSGNLNSLLRVLVTMVSNLQQFVLEPLADGRQSDIFLMQLYNALFISRCIIKHLVEQLSDELLLSQIEHCPDKQLHQRRLLNQQRQSQGDASAATSKRDLEEADNSGDESDGSDESNSSSEADATMVEELIEALVHLLVVLPVRESTFPVVYESVCSLLVLLSVQMYRTEPAEKLTFYQILYTGRCSMHAFRLMEVLLKYYVQRPPAPDRMLVNAGGSAGLYNSLASGLWSMVTLGYGSNPAAEQRAQLRTGLLADQSCLLSLVLANHCAGARRFRNPYREALLSCAHANDPGNVEHLSSAASNLISFRVDFNLLLKAICDRLPRDEALLMLYLLLHSAGGLQFRGYVGRQGGDDSQLAGLLLPILRTLHSEAQKSSHQVYMALIVLLMLTECQQFCTRVHEIQLQPASVSGWFTERHLGLVSLGSLLAIVLCRTVQLNVGRTRDKYLHTNCLAALANMSTYFAGLHPYACQKLLGLFAHLAKKQKKLVDEMRSRPANMAELEADRASVEDLMRCILEIVNNALTHRLAENPHLVYTQLHQRELYQPFSTHPAFQDILQNLGTVMHHFTSALGESSSEHQNQLSEHRVMRVIEERSRSFRRDRLKKFPEPKYKYVEEESPDEFFIPYIWALVYRSSNLYFNPSKLLLLQSQQQSESDDKEGQNQEATA</sequence>
<dbReference type="AlphaFoldDB" id="A0A267E2V2"/>
<evidence type="ECO:0000256" key="1">
    <source>
        <dbReference type="ARBA" id="ARBA00010603"/>
    </source>
</evidence>
<dbReference type="GO" id="GO:0005794">
    <property type="term" value="C:Golgi apparatus"/>
    <property type="evidence" value="ECO:0007669"/>
    <property type="project" value="TreeGrafter"/>
</dbReference>
<dbReference type="InterPro" id="IPR019142">
    <property type="entry name" value="Dymeclin"/>
</dbReference>
<evidence type="ECO:0000256" key="3">
    <source>
        <dbReference type="ARBA" id="ARBA00022707"/>
    </source>
</evidence>
<dbReference type="PANTHER" id="PTHR12895">
    <property type="entry name" value="DYMECLIN"/>
    <property type="match status" value="1"/>
</dbReference>